<evidence type="ECO:0000256" key="3">
    <source>
        <dbReference type="ARBA" id="ARBA00013107"/>
    </source>
</evidence>
<dbReference type="Gene3D" id="1.20.1260.10">
    <property type="match status" value="1"/>
</dbReference>
<comment type="caution">
    <text evidence="9">The sequence shown here is derived from an EMBL/GenBank/DDBJ whole genome shotgun (WGS) entry which is preliminary data.</text>
</comment>
<proteinExistence type="inferred from homology"/>
<keyword evidence="6" id="KW-0408">Iron</keyword>
<name>A0AA41MN59_SCICA</name>
<evidence type="ECO:0000256" key="4">
    <source>
        <dbReference type="ARBA" id="ARBA00039731"/>
    </source>
</evidence>
<keyword evidence="10" id="KW-1185">Reference proteome</keyword>
<evidence type="ECO:0000256" key="6">
    <source>
        <dbReference type="PIRSR" id="PIRSR601519-1"/>
    </source>
</evidence>
<dbReference type="PANTHER" id="PTHR11431:SF37">
    <property type="entry name" value="FERRITIN HEAVY CHAIN"/>
    <property type="match status" value="1"/>
</dbReference>
<feature type="region of interest" description="Disordered" evidence="7">
    <location>
        <begin position="1"/>
        <end position="34"/>
    </location>
</feature>
<feature type="binding site" evidence="6">
    <location>
        <position position="138"/>
    </location>
    <ligand>
        <name>Fe cation</name>
        <dbReference type="ChEBI" id="CHEBI:24875"/>
        <label>1</label>
    </ligand>
</feature>
<dbReference type="PANTHER" id="PTHR11431">
    <property type="entry name" value="FERRITIN"/>
    <property type="match status" value="1"/>
</dbReference>
<evidence type="ECO:0000259" key="8">
    <source>
        <dbReference type="Pfam" id="PF00210"/>
    </source>
</evidence>
<dbReference type="InterPro" id="IPR008331">
    <property type="entry name" value="Ferritin_DPS_dom"/>
</dbReference>
<feature type="binding site" evidence="6">
    <location>
        <position position="65"/>
    </location>
    <ligand>
        <name>Fe cation</name>
        <dbReference type="ChEBI" id="CHEBI:24875"/>
        <label>1</label>
    </ligand>
</feature>
<sequence>MTAPGPPSPPQVGQNHPGLGGCRQRPGPPQLSASHVGLSTSSYFGCDEVALKDFAEYFLLQSPEEWNLPRKLQNRPGGRILLQEVEKPDLPPGRGARAAERAVHLEKSVKQSLLALHQLVANKRDPRFCDFIHYLNEQVRSTEGPGGR</sequence>
<dbReference type="GO" id="GO:0006826">
    <property type="term" value="P:iron ion transport"/>
    <property type="evidence" value="ECO:0007669"/>
    <property type="project" value="InterPro"/>
</dbReference>
<comment type="subcellular location">
    <subcellularLocation>
        <location evidence="1">Cytoplasmic vesicle</location>
        <location evidence="1">Autophagosome</location>
    </subcellularLocation>
</comment>
<dbReference type="EC" id="1.16.3.1" evidence="3"/>
<dbReference type="Pfam" id="PF00210">
    <property type="entry name" value="Ferritin"/>
    <property type="match status" value="1"/>
</dbReference>
<dbReference type="AlphaFoldDB" id="A0AA41MN59"/>
<evidence type="ECO:0000256" key="5">
    <source>
        <dbReference type="ARBA" id="ARBA00047990"/>
    </source>
</evidence>
<evidence type="ECO:0000256" key="7">
    <source>
        <dbReference type="SAM" id="MobiDB-lite"/>
    </source>
</evidence>
<comment type="similarity">
    <text evidence="2">Belongs to the ferritin family.</text>
</comment>
<dbReference type="GO" id="GO:0005776">
    <property type="term" value="C:autophagosome"/>
    <property type="evidence" value="ECO:0007669"/>
    <property type="project" value="UniProtKB-SubCell"/>
</dbReference>
<evidence type="ECO:0000256" key="2">
    <source>
        <dbReference type="ARBA" id="ARBA00007513"/>
    </source>
</evidence>
<organism evidence="9 10">
    <name type="scientific">Sciurus carolinensis</name>
    <name type="common">Eastern gray squirrel</name>
    <dbReference type="NCBI Taxonomy" id="30640"/>
    <lineage>
        <taxon>Eukaryota</taxon>
        <taxon>Metazoa</taxon>
        <taxon>Chordata</taxon>
        <taxon>Craniata</taxon>
        <taxon>Vertebrata</taxon>
        <taxon>Euteleostomi</taxon>
        <taxon>Mammalia</taxon>
        <taxon>Eutheria</taxon>
        <taxon>Euarchontoglires</taxon>
        <taxon>Glires</taxon>
        <taxon>Rodentia</taxon>
        <taxon>Sciuromorpha</taxon>
        <taxon>Sciuridae</taxon>
        <taxon>Sciurinae</taxon>
        <taxon>Sciurini</taxon>
        <taxon>Sciurus</taxon>
    </lineage>
</organism>
<protein>
    <recommendedName>
        <fullName evidence="4">Ferritin heavy chain</fullName>
        <ecNumber evidence="3">1.16.3.1</ecNumber>
    </recommendedName>
</protein>
<evidence type="ECO:0000313" key="9">
    <source>
        <dbReference type="EMBL" id="MBZ3875001.1"/>
    </source>
</evidence>
<accession>A0AA41MN59</accession>
<dbReference type="GO" id="GO:0008198">
    <property type="term" value="F:ferrous iron binding"/>
    <property type="evidence" value="ECO:0007669"/>
    <property type="project" value="TreeGrafter"/>
</dbReference>
<keyword evidence="6" id="KW-0479">Metal-binding</keyword>
<dbReference type="SUPFAM" id="SSF47240">
    <property type="entry name" value="Ferritin-like"/>
    <property type="match status" value="1"/>
</dbReference>
<dbReference type="InterPro" id="IPR001519">
    <property type="entry name" value="Ferritin"/>
</dbReference>
<feature type="domain" description="Ferritin/DPS" evidence="8">
    <location>
        <begin position="31"/>
        <end position="140"/>
    </location>
</feature>
<dbReference type="GO" id="GO:0004322">
    <property type="term" value="F:ferroxidase activity"/>
    <property type="evidence" value="ECO:0007669"/>
    <property type="project" value="UniProtKB-EC"/>
</dbReference>
<dbReference type="EMBL" id="JAATJV010238399">
    <property type="protein sequence ID" value="MBZ3875001.1"/>
    <property type="molecule type" value="Genomic_DNA"/>
</dbReference>
<dbReference type="InterPro" id="IPR012347">
    <property type="entry name" value="Ferritin-like"/>
</dbReference>
<feature type="binding site" evidence="6">
    <location>
        <position position="106"/>
    </location>
    <ligand>
        <name>Fe cation</name>
        <dbReference type="ChEBI" id="CHEBI:24875"/>
        <label>1</label>
    </ligand>
</feature>
<dbReference type="InterPro" id="IPR009078">
    <property type="entry name" value="Ferritin-like_SF"/>
</dbReference>
<dbReference type="GO" id="GO:0006879">
    <property type="term" value="P:intracellular iron ion homeostasis"/>
    <property type="evidence" value="ECO:0007669"/>
    <property type="project" value="InterPro"/>
</dbReference>
<dbReference type="Proteomes" id="UP001166674">
    <property type="component" value="Unassembled WGS sequence"/>
</dbReference>
<dbReference type="GO" id="GO:0008199">
    <property type="term" value="F:ferric iron binding"/>
    <property type="evidence" value="ECO:0007669"/>
    <property type="project" value="InterPro"/>
</dbReference>
<comment type="catalytic activity">
    <reaction evidence="5">
        <text>4 Fe(2+) + O2 + 4 H(+) = 4 Fe(3+) + 2 H2O</text>
        <dbReference type="Rhea" id="RHEA:11148"/>
        <dbReference type="ChEBI" id="CHEBI:15377"/>
        <dbReference type="ChEBI" id="CHEBI:15378"/>
        <dbReference type="ChEBI" id="CHEBI:15379"/>
        <dbReference type="ChEBI" id="CHEBI:29033"/>
        <dbReference type="ChEBI" id="CHEBI:29034"/>
        <dbReference type="EC" id="1.16.3.1"/>
    </reaction>
</comment>
<reference evidence="9" key="1">
    <citation type="submission" date="2020-03" db="EMBL/GenBank/DDBJ databases">
        <title>Studies in the Genomics of Life Span.</title>
        <authorList>
            <person name="Glass D."/>
        </authorList>
    </citation>
    <scope>NUCLEOTIDE SEQUENCE</scope>
    <source>
        <strain evidence="9">SUZIE</strain>
        <tissue evidence="9">Muscle</tissue>
    </source>
</reference>
<feature type="compositionally biased region" description="Pro residues" evidence="7">
    <location>
        <begin position="1"/>
        <end position="10"/>
    </location>
</feature>
<gene>
    <name evidence="9" type="ORF">SUZIE_130755</name>
</gene>
<evidence type="ECO:0000313" key="10">
    <source>
        <dbReference type="Proteomes" id="UP001166674"/>
    </source>
</evidence>
<evidence type="ECO:0000256" key="1">
    <source>
        <dbReference type="ARBA" id="ARBA00004419"/>
    </source>
</evidence>